<accession>A0A6C0E3W6</accession>
<evidence type="ECO:0000313" key="1">
    <source>
        <dbReference type="EMBL" id="QHT23203.1"/>
    </source>
</evidence>
<protein>
    <recommendedName>
        <fullName evidence="2">DUF1997 domain-containing protein</fullName>
    </recommendedName>
</protein>
<sequence length="199" mass="23511">MTSMNTIEELNSPQSRKTIITKPNFLLTRNEKNNYQIEFMIENNNIYVQNMLGFQFIQLIYEVNKNYFEIIKLDIINTNEAHLYLLMKPVMKELGVVQRFAALKINMFTDQRTNTIYFKGYPYPEYQHLNQCKNAIIAPIKEFTIACTVLTPHRFKFTKNIIFVDNFTIMPFFENIFGVIIKHIFQQTIKAIQSINSNA</sequence>
<dbReference type="EMBL" id="MN739728">
    <property type="protein sequence ID" value="QHT23203.1"/>
    <property type="molecule type" value="Genomic_DNA"/>
</dbReference>
<dbReference type="AlphaFoldDB" id="A0A6C0E3W6"/>
<evidence type="ECO:0008006" key="2">
    <source>
        <dbReference type="Google" id="ProtNLM"/>
    </source>
</evidence>
<organism evidence="1">
    <name type="scientific">viral metagenome</name>
    <dbReference type="NCBI Taxonomy" id="1070528"/>
    <lineage>
        <taxon>unclassified sequences</taxon>
        <taxon>metagenomes</taxon>
        <taxon>organismal metagenomes</taxon>
    </lineage>
</organism>
<name>A0A6C0E3W6_9ZZZZ</name>
<reference evidence="1" key="1">
    <citation type="journal article" date="2020" name="Nature">
        <title>Giant virus diversity and host interactions through global metagenomics.</title>
        <authorList>
            <person name="Schulz F."/>
            <person name="Roux S."/>
            <person name="Paez-Espino D."/>
            <person name="Jungbluth S."/>
            <person name="Walsh D.A."/>
            <person name="Denef V.J."/>
            <person name="McMahon K.D."/>
            <person name="Konstantinidis K.T."/>
            <person name="Eloe-Fadrosh E.A."/>
            <person name="Kyrpides N.C."/>
            <person name="Woyke T."/>
        </authorList>
    </citation>
    <scope>NUCLEOTIDE SEQUENCE</scope>
    <source>
        <strain evidence="1">GVMAG-M-3300023179-114</strain>
    </source>
</reference>
<proteinExistence type="predicted"/>